<dbReference type="InterPro" id="IPR027417">
    <property type="entry name" value="P-loop_NTPase"/>
</dbReference>
<evidence type="ECO:0000259" key="5">
    <source>
        <dbReference type="PROSITE" id="PS50893"/>
    </source>
</evidence>
<dbReference type="Proteomes" id="UP000199032">
    <property type="component" value="Unassembled WGS sequence"/>
</dbReference>
<dbReference type="PANTHER" id="PTHR46743">
    <property type="entry name" value="TEICHOIC ACIDS EXPORT ATP-BINDING PROTEIN TAGH"/>
    <property type="match status" value="1"/>
</dbReference>
<reference evidence="6 7" key="1">
    <citation type="submission" date="2015-10" db="EMBL/GenBank/DDBJ databases">
        <authorList>
            <person name="Gilbert D.G."/>
        </authorList>
    </citation>
    <scope>NUCLEOTIDE SEQUENCE [LARGE SCALE GENOMIC DNA]</scope>
    <source>
        <strain evidence="6">COMA1</strain>
    </source>
</reference>
<dbReference type="CDD" id="cd03220">
    <property type="entry name" value="ABC_KpsT_Wzt"/>
    <property type="match status" value="1"/>
</dbReference>
<dbReference type="PANTHER" id="PTHR46743:SF2">
    <property type="entry name" value="TEICHOIC ACIDS EXPORT ATP-BINDING PROTEIN TAGH"/>
    <property type="match status" value="1"/>
</dbReference>
<keyword evidence="4" id="KW-0067">ATP-binding</keyword>
<protein>
    <submittedName>
        <fullName evidence="6">ABC transporter related</fullName>
    </submittedName>
</protein>
<dbReference type="Gene3D" id="3.40.50.300">
    <property type="entry name" value="P-loop containing nucleotide triphosphate hydrolases"/>
    <property type="match status" value="1"/>
</dbReference>
<dbReference type="GO" id="GO:0016020">
    <property type="term" value="C:membrane"/>
    <property type="evidence" value="ECO:0007669"/>
    <property type="project" value="InterPro"/>
</dbReference>
<dbReference type="OrthoDB" id="9778870at2"/>
<dbReference type="GO" id="GO:0016887">
    <property type="term" value="F:ATP hydrolysis activity"/>
    <property type="evidence" value="ECO:0007669"/>
    <property type="project" value="InterPro"/>
</dbReference>
<evidence type="ECO:0000256" key="2">
    <source>
        <dbReference type="ARBA" id="ARBA00022448"/>
    </source>
</evidence>
<dbReference type="InterPro" id="IPR015860">
    <property type="entry name" value="ABC_transpr_TagH-like"/>
</dbReference>
<dbReference type="GO" id="GO:0140359">
    <property type="term" value="F:ABC-type transporter activity"/>
    <property type="evidence" value="ECO:0007669"/>
    <property type="project" value="InterPro"/>
</dbReference>
<dbReference type="Gene3D" id="2.70.50.60">
    <property type="entry name" value="abc- transporter (atp binding component) like domain"/>
    <property type="match status" value="1"/>
</dbReference>
<accession>A0A0S4LDX1</accession>
<dbReference type="CDD" id="cd10147">
    <property type="entry name" value="Wzt_C-like"/>
    <property type="match status" value="1"/>
</dbReference>
<evidence type="ECO:0000313" key="6">
    <source>
        <dbReference type="EMBL" id="CUS35086.1"/>
    </source>
</evidence>
<dbReference type="Pfam" id="PF00005">
    <property type="entry name" value="ABC_tran"/>
    <property type="match status" value="1"/>
</dbReference>
<dbReference type="RefSeq" id="WP_090747330.1">
    <property type="nucleotide sequence ID" value="NZ_CZQA01000008.1"/>
</dbReference>
<evidence type="ECO:0000256" key="1">
    <source>
        <dbReference type="ARBA" id="ARBA00005417"/>
    </source>
</evidence>
<dbReference type="InterPro" id="IPR050683">
    <property type="entry name" value="Bact_Polysacc_Export_ATP-bd"/>
</dbReference>
<dbReference type="InterPro" id="IPR003593">
    <property type="entry name" value="AAA+_ATPase"/>
</dbReference>
<dbReference type="STRING" id="1742972.COMA1_20114"/>
<dbReference type="InterPro" id="IPR029439">
    <property type="entry name" value="Wzt_C"/>
</dbReference>
<dbReference type="InterPro" id="IPR003439">
    <property type="entry name" value="ABC_transporter-like_ATP-bd"/>
</dbReference>
<evidence type="ECO:0000256" key="4">
    <source>
        <dbReference type="ARBA" id="ARBA00022840"/>
    </source>
</evidence>
<evidence type="ECO:0000256" key="3">
    <source>
        <dbReference type="ARBA" id="ARBA00022741"/>
    </source>
</evidence>
<keyword evidence="3" id="KW-0547">Nucleotide-binding</keyword>
<dbReference type="SUPFAM" id="SSF52540">
    <property type="entry name" value="P-loop containing nucleoside triphosphate hydrolases"/>
    <property type="match status" value="1"/>
</dbReference>
<dbReference type="GO" id="GO:0005524">
    <property type="term" value="F:ATP binding"/>
    <property type="evidence" value="ECO:0007669"/>
    <property type="project" value="UniProtKB-KW"/>
</dbReference>
<dbReference type="SMART" id="SM00382">
    <property type="entry name" value="AAA"/>
    <property type="match status" value="1"/>
</dbReference>
<proteinExistence type="inferred from homology"/>
<organism evidence="6 7">
    <name type="scientific">Candidatus Nitrospira nitrosa</name>
    <dbReference type="NCBI Taxonomy" id="1742972"/>
    <lineage>
        <taxon>Bacteria</taxon>
        <taxon>Pseudomonadati</taxon>
        <taxon>Nitrospirota</taxon>
        <taxon>Nitrospiria</taxon>
        <taxon>Nitrospirales</taxon>
        <taxon>Nitrospiraceae</taxon>
        <taxon>Nitrospira</taxon>
    </lineage>
</organism>
<evidence type="ECO:0000313" key="7">
    <source>
        <dbReference type="Proteomes" id="UP000199032"/>
    </source>
</evidence>
<dbReference type="AlphaFoldDB" id="A0A0S4LDX1"/>
<keyword evidence="7" id="KW-1185">Reference proteome</keyword>
<gene>
    <name evidence="6" type="ORF">COMA1_20114</name>
</gene>
<feature type="domain" description="ABC transporter" evidence="5">
    <location>
        <begin position="27"/>
        <end position="248"/>
    </location>
</feature>
<keyword evidence="2" id="KW-0813">Transport</keyword>
<sequence>MKSKIAISVRGVTKKFRLFSSPKERLIEALHPFRKQYHREFLALQGVSFDICRGEIVGILGRNGSGKSTLLQIICSVMQPTHGEVVVNGRISALLELGAGFNPEFTGRENVVLNGAIMGIARGEMLRRMQEIEAFADIGEFFDQPVKTYSSGMYVRVAFAAAIHVDPEILIVDEALSVGDSRFQHRCYQKIRAYMEQGKTILVVSHATDTLLRICHRGVVIDAGRVVHVGPISEAVTHYHALLFGNQVPRQETVDSLEQPAEVKSRVVVGQRHILTSDPTDYTASRAAYNPHETRMGSGAVGLVDFEIVVGDMIDPPEIPKHAEVELLVKLHFRESLERVSFGFALVSVDGTYIAGTNSEMAEGPYLTAAAGECVLVRLHWRSHVVGGEYFLNIGCHHVQAGEKTFLDVRRALAKLKFTDTPGCYGFVNLEYVAKVQRLTATQLVAE</sequence>
<comment type="similarity">
    <text evidence="1">Belongs to the ABC transporter superfamily.</text>
</comment>
<dbReference type="Pfam" id="PF14524">
    <property type="entry name" value="Wzt_C"/>
    <property type="match status" value="1"/>
</dbReference>
<name>A0A0S4LDX1_9BACT</name>
<dbReference type="EMBL" id="CZQA01000008">
    <property type="protein sequence ID" value="CUS35086.1"/>
    <property type="molecule type" value="Genomic_DNA"/>
</dbReference>
<dbReference type="PROSITE" id="PS50893">
    <property type="entry name" value="ABC_TRANSPORTER_2"/>
    <property type="match status" value="1"/>
</dbReference>